<organism evidence="2 3">
    <name type="scientific">Elysia crispata</name>
    <name type="common">lettuce slug</name>
    <dbReference type="NCBI Taxonomy" id="231223"/>
    <lineage>
        <taxon>Eukaryota</taxon>
        <taxon>Metazoa</taxon>
        <taxon>Spiralia</taxon>
        <taxon>Lophotrochozoa</taxon>
        <taxon>Mollusca</taxon>
        <taxon>Gastropoda</taxon>
        <taxon>Heterobranchia</taxon>
        <taxon>Euthyneura</taxon>
        <taxon>Panpulmonata</taxon>
        <taxon>Sacoglossa</taxon>
        <taxon>Placobranchoidea</taxon>
        <taxon>Plakobranchidae</taxon>
        <taxon>Elysia</taxon>
    </lineage>
</organism>
<reference evidence="2" key="1">
    <citation type="journal article" date="2023" name="G3 (Bethesda)">
        <title>A reference genome for the long-term kleptoplast-retaining sea slug Elysia crispata morphotype clarki.</title>
        <authorList>
            <person name="Eastman K.E."/>
            <person name="Pendleton A.L."/>
            <person name="Shaikh M.A."/>
            <person name="Suttiyut T."/>
            <person name="Ogas R."/>
            <person name="Tomko P."/>
            <person name="Gavelis G."/>
            <person name="Widhalm J.R."/>
            <person name="Wisecaver J.H."/>
        </authorList>
    </citation>
    <scope>NUCLEOTIDE SEQUENCE</scope>
    <source>
        <strain evidence="2">ECLA1</strain>
    </source>
</reference>
<gene>
    <name evidence="2" type="ORF">RRG08_004163</name>
</gene>
<comment type="caution">
    <text evidence="2">The sequence shown here is derived from an EMBL/GenBank/DDBJ whole genome shotgun (WGS) entry which is preliminary data.</text>
</comment>
<sequence length="124" mass="13720">MVLRIDTKLGPSVLLWSLALARRLSRFRTEGQSTAQPVSPERKDTGAKRSESAQLMGLAISGNHSVNEKHSMARCEEPAPGVVCCPFSLCCPYQSRRRDLVAIQWRRASSLTSLDPSPTRARLI</sequence>
<name>A0AAE1D5S5_9GAST</name>
<evidence type="ECO:0000256" key="1">
    <source>
        <dbReference type="SAM" id="MobiDB-lite"/>
    </source>
</evidence>
<dbReference type="EMBL" id="JAWDGP010005274">
    <property type="protein sequence ID" value="KAK3758342.1"/>
    <property type="molecule type" value="Genomic_DNA"/>
</dbReference>
<accession>A0AAE1D5S5</accession>
<protein>
    <submittedName>
        <fullName evidence="2">Uncharacterized protein</fullName>
    </submittedName>
</protein>
<proteinExistence type="predicted"/>
<dbReference type="AlphaFoldDB" id="A0AAE1D5S5"/>
<evidence type="ECO:0000313" key="2">
    <source>
        <dbReference type="EMBL" id="KAK3758342.1"/>
    </source>
</evidence>
<feature type="region of interest" description="Disordered" evidence="1">
    <location>
        <begin position="28"/>
        <end position="50"/>
    </location>
</feature>
<feature type="compositionally biased region" description="Basic and acidic residues" evidence="1">
    <location>
        <begin position="40"/>
        <end position="50"/>
    </location>
</feature>
<dbReference type="Proteomes" id="UP001283361">
    <property type="component" value="Unassembled WGS sequence"/>
</dbReference>
<evidence type="ECO:0000313" key="3">
    <source>
        <dbReference type="Proteomes" id="UP001283361"/>
    </source>
</evidence>
<keyword evidence="3" id="KW-1185">Reference proteome</keyword>